<evidence type="ECO:0000256" key="17">
    <source>
        <dbReference type="ARBA" id="ARBA00047899"/>
    </source>
</evidence>
<comment type="catalytic activity">
    <reaction evidence="17">
        <text>L-threonyl-[protein] + ATP = O-phospho-L-threonyl-[protein] + ADP + H(+)</text>
        <dbReference type="Rhea" id="RHEA:46608"/>
        <dbReference type="Rhea" id="RHEA-COMP:11060"/>
        <dbReference type="Rhea" id="RHEA-COMP:11605"/>
        <dbReference type="ChEBI" id="CHEBI:15378"/>
        <dbReference type="ChEBI" id="CHEBI:30013"/>
        <dbReference type="ChEBI" id="CHEBI:30616"/>
        <dbReference type="ChEBI" id="CHEBI:61977"/>
        <dbReference type="ChEBI" id="CHEBI:456216"/>
        <dbReference type="EC" id="2.7.11.1"/>
    </reaction>
</comment>
<dbReference type="FunFam" id="3.80.10.10:FF:000453">
    <property type="entry name" value="Leucine-rich receptor-like protein kinase family protein"/>
    <property type="match status" value="1"/>
</dbReference>
<dbReference type="PRINTS" id="PR00019">
    <property type="entry name" value="LEURICHRPT"/>
</dbReference>
<dbReference type="FunFam" id="1.10.510.10:FF:000445">
    <property type="entry name" value="MDIS1-interacting receptor like kinase 2"/>
    <property type="match status" value="1"/>
</dbReference>
<dbReference type="SUPFAM" id="SSF52047">
    <property type="entry name" value="RNI-like"/>
    <property type="match status" value="2"/>
</dbReference>
<evidence type="ECO:0000256" key="9">
    <source>
        <dbReference type="ARBA" id="ARBA00022737"/>
    </source>
</evidence>
<dbReference type="GO" id="GO:0006952">
    <property type="term" value="P:defense response"/>
    <property type="evidence" value="ECO:0007669"/>
    <property type="project" value="UniProtKB-ARBA"/>
</dbReference>
<evidence type="ECO:0000256" key="3">
    <source>
        <dbReference type="ARBA" id="ARBA00022527"/>
    </source>
</evidence>
<keyword evidence="3" id="KW-0723">Serine/threonine-protein kinase</keyword>
<dbReference type="InterPro" id="IPR013210">
    <property type="entry name" value="LRR_N_plant-typ"/>
</dbReference>
<feature type="chain" id="PRO_5032885310" description="non-specific serine/threonine protein kinase" evidence="19">
    <location>
        <begin position="24"/>
        <end position="1009"/>
    </location>
</feature>
<evidence type="ECO:0000256" key="11">
    <source>
        <dbReference type="ARBA" id="ARBA00022777"/>
    </source>
</evidence>
<keyword evidence="7" id="KW-0812">Transmembrane</keyword>
<dbReference type="GO" id="GO:0009791">
    <property type="term" value="P:post-embryonic development"/>
    <property type="evidence" value="ECO:0007669"/>
    <property type="project" value="UniProtKB-ARBA"/>
</dbReference>
<dbReference type="Pfam" id="PF00560">
    <property type="entry name" value="LRR_1"/>
    <property type="match status" value="6"/>
</dbReference>
<dbReference type="FunFam" id="3.80.10.10:FF:000400">
    <property type="entry name" value="Nuclear pore complex protein NUP107"/>
    <property type="match status" value="1"/>
</dbReference>
<dbReference type="InterPro" id="IPR032675">
    <property type="entry name" value="LRR_dom_sf"/>
</dbReference>
<dbReference type="Pfam" id="PF23598">
    <property type="entry name" value="LRR_14"/>
    <property type="match status" value="1"/>
</dbReference>
<reference evidence="21 22" key="1">
    <citation type="journal article" date="2020" name="Mol. Biol. Evol.">
        <title>Distinct Expression and Methylation Patterns for Genes with Different Fates following a Single Whole-Genome Duplication in Flowering Plants.</title>
        <authorList>
            <person name="Shi T."/>
            <person name="Rahmani R.S."/>
            <person name="Gugger P.F."/>
            <person name="Wang M."/>
            <person name="Li H."/>
            <person name="Zhang Y."/>
            <person name="Li Z."/>
            <person name="Wang Q."/>
            <person name="Van de Peer Y."/>
            <person name="Marchal K."/>
            <person name="Chen J."/>
        </authorList>
    </citation>
    <scope>NUCLEOTIDE SEQUENCE [LARGE SCALE GENOMIC DNA]</scope>
    <source>
        <tissue evidence="21">Leaf</tissue>
    </source>
</reference>
<keyword evidence="4" id="KW-0597">Phosphoprotein</keyword>
<dbReference type="Gene3D" id="3.30.200.20">
    <property type="entry name" value="Phosphorylase Kinase, domain 1"/>
    <property type="match status" value="1"/>
</dbReference>
<dbReference type="GO" id="GO:0099402">
    <property type="term" value="P:plant organ development"/>
    <property type="evidence" value="ECO:0007669"/>
    <property type="project" value="UniProtKB-ARBA"/>
</dbReference>
<dbReference type="FunFam" id="3.80.10.10:FF:000383">
    <property type="entry name" value="Leucine-rich repeat receptor protein kinase EMS1"/>
    <property type="match status" value="1"/>
</dbReference>
<dbReference type="Pfam" id="PF00069">
    <property type="entry name" value="Pkinase"/>
    <property type="match status" value="1"/>
</dbReference>
<comment type="subcellular location">
    <subcellularLocation>
        <location evidence="1">Membrane</location>
        <topology evidence="1">Single-pass type I membrane protein</topology>
    </subcellularLocation>
</comment>
<dbReference type="Pfam" id="PF13855">
    <property type="entry name" value="LRR_8"/>
    <property type="match status" value="1"/>
</dbReference>
<evidence type="ECO:0000313" key="21">
    <source>
        <dbReference type="EMBL" id="DAD32264.1"/>
    </source>
</evidence>
<evidence type="ECO:0000256" key="2">
    <source>
        <dbReference type="ARBA" id="ARBA00012513"/>
    </source>
</evidence>
<evidence type="ECO:0000256" key="14">
    <source>
        <dbReference type="ARBA" id="ARBA00023136"/>
    </source>
</evidence>
<dbReference type="PANTHER" id="PTHR48053">
    <property type="entry name" value="LEUCINE RICH REPEAT FAMILY PROTEIN, EXPRESSED"/>
    <property type="match status" value="1"/>
</dbReference>
<evidence type="ECO:0000256" key="12">
    <source>
        <dbReference type="ARBA" id="ARBA00022840"/>
    </source>
</evidence>
<dbReference type="Gene3D" id="1.10.510.10">
    <property type="entry name" value="Transferase(Phosphotransferase) domain 1"/>
    <property type="match status" value="1"/>
</dbReference>
<dbReference type="InterPro" id="IPR008266">
    <property type="entry name" value="Tyr_kinase_AS"/>
</dbReference>
<evidence type="ECO:0000256" key="5">
    <source>
        <dbReference type="ARBA" id="ARBA00022614"/>
    </source>
</evidence>
<dbReference type="Pfam" id="PF08263">
    <property type="entry name" value="LRRNT_2"/>
    <property type="match status" value="1"/>
</dbReference>
<keyword evidence="9" id="KW-0677">Repeat</keyword>
<keyword evidence="11" id="KW-0418">Kinase</keyword>
<keyword evidence="10" id="KW-0547">Nucleotide-binding</keyword>
<keyword evidence="13" id="KW-1133">Transmembrane helix</keyword>
<evidence type="ECO:0000256" key="8">
    <source>
        <dbReference type="ARBA" id="ARBA00022729"/>
    </source>
</evidence>
<keyword evidence="14" id="KW-0472">Membrane</keyword>
<dbReference type="PROSITE" id="PS00109">
    <property type="entry name" value="PROTEIN_KINASE_TYR"/>
    <property type="match status" value="1"/>
</dbReference>
<evidence type="ECO:0000256" key="7">
    <source>
        <dbReference type="ARBA" id="ARBA00022692"/>
    </source>
</evidence>
<sequence length="1009" mass="111272">MRETLHITLYFLILSCVFLEAHAQDEAEALVKWKDSLSSHSLTSWSLTSRTSNPCNWTGIQCNKAGDIVEINLANSGLGGTLYKFNFSAFPNLSSLNLNLNKLIGAVPSQIGLLAKLVFLDLGSNNFTEAIPSEIGNLLELQVLRLQNNSFTGPIPYQISKLQKLKPDVPPFIFECSKLIFLDLSNNQIAGPIPIQLMTSLKNLKILNLTNNQFEGPIPMETMKLDELQEILELQENQFHGPIPSSIGNLTMLQELNLQKAGLNSSIPDELGFCTNLTFLELSENNLAGPLPPSMASLSQLLYLRISGSQLSSSIPQEIGNLLNLKFLNLNGNLITGLIPSSIGNLSVLVNLSLSNNQLTGFLPHEIGNIESLNHLDLNTNKLQGTLTSSITHLKNLVAFHVYSNNFSGSIPENFGPNSLEVATLSYNNFSGKVPPQICRGGQLKRFTTNGNNFVGPIPQSLKNCTGLTRVRLEKNLLDGDITNAFGVYPDLQHFDMGDNQLSGILSKNWGDCASLSFFRISGEIPAEIFHSTSLVYMLNLSNNLLSGQVPVEIGRLPHLKNLDLSHNSLGGSIPGELGDCRELISLNLNGNKLIGDIPHKIGNLVFLQTALDLSQNVLTGSIPPQLGSLISLEYLNLSNNRLSGLIPSALQDLVGLQVVDISNNQLQGPLPNVKAFREASPKELAVWNYNKKLIFEDIVNATENFNDKHCIGKGGQGSVYKAILPTGDVFAVKRLHPSTSDEDGLHDNQWNKNFQSEIYALTEIRHRNIVKLHGFCSNKDFMFLLYEYVEKGSLGRFLHEEEEARMLDWEKRLKLIKGVAHALSYLHHDCSSPIVHRDISGNNILLDSDFEPKISDFGASRLLRVGESNWSAPAGSYGYMAPELATTMKVTEKCDVYSFGVVVLEIIMGKHPGELLLCLQSEEYDLQLKSALDQRLLPPTGLIALELALVVAIAFACTNANPTSWPTMLQVSHQLSMSRSLPYSEPFHKLTLQNLKHLGYKIHQFRVC</sequence>
<dbReference type="FunFam" id="3.80.10.10:FF:000095">
    <property type="entry name" value="LRR receptor-like serine/threonine-protein kinase GSO1"/>
    <property type="match status" value="1"/>
</dbReference>
<comment type="caution">
    <text evidence="21">The sequence shown here is derived from an EMBL/GenBank/DDBJ whole genome shotgun (WGS) entry which is preliminary data.</text>
</comment>
<evidence type="ECO:0000256" key="13">
    <source>
        <dbReference type="ARBA" id="ARBA00022989"/>
    </source>
</evidence>
<protein>
    <recommendedName>
        <fullName evidence="2">non-specific serine/threonine protein kinase</fullName>
        <ecNumber evidence="2">2.7.11.1</ecNumber>
    </recommendedName>
</protein>
<evidence type="ECO:0000256" key="15">
    <source>
        <dbReference type="ARBA" id="ARBA00023170"/>
    </source>
</evidence>
<dbReference type="EC" id="2.7.11.1" evidence="2"/>
<dbReference type="PANTHER" id="PTHR48053:SF145">
    <property type="entry name" value="PROTEIN KINASE DOMAIN-CONTAINING PROTEIN"/>
    <property type="match status" value="1"/>
</dbReference>
<evidence type="ECO:0000256" key="19">
    <source>
        <dbReference type="SAM" id="SignalP"/>
    </source>
</evidence>
<keyword evidence="15" id="KW-0675">Receptor</keyword>
<dbReference type="InterPro" id="IPR011009">
    <property type="entry name" value="Kinase-like_dom_sf"/>
</dbReference>
<dbReference type="FunFam" id="3.30.200.20:FF:000309">
    <property type="entry name" value="Leucine-rich repeat receptor protein kinase MSP1"/>
    <property type="match status" value="1"/>
</dbReference>
<feature type="signal peptide" evidence="19">
    <location>
        <begin position="1"/>
        <end position="23"/>
    </location>
</feature>
<dbReference type="InterPro" id="IPR001611">
    <property type="entry name" value="Leu-rich_rpt"/>
</dbReference>
<dbReference type="InterPro" id="IPR003591">
    <property type="entry name" value="Leu-rich_rpt_typical-subtyp"/>
</dbReference>
<dbReference type="PROSITE" id="PS51450">
    <property type="entry name" value="LRR"/>
    <property type="match status" value="1"/>
</dbReference>
<dbReference type="GO" id="GO:0051707">
    <property type="term" value="P:response to other organism"/>
    <property type="evidence" value="ECO:0007669"/>
    <property type="project" value="UniProtKB-ARBA"/>
</dbReference>
<evidence type="ECO:0000256" key="18">
    <source>
        <dbReference type="ARBA" id="ARBA00048679"/>
    </source>
</evidence>
<evidence type="ECO:0000256" key="6">
    <source>
        <dbReference type="ARBA" id="ARBA00022679"/>
    </source>
</evidence>
<dbReference type="GO" id="GO:0004674">
    <property type="term" value="F:protein serine/threonine kinase activity"/>
    <property type="evidence" value="ECO:0007669"/>
    <property type="project" value="UniProtKB-KW"/>
</dbReference>
<dbReference type="PROSITE" id="PS51257">
    <property type="entry name" value="PROKAR_LIPOPROTEIN"/>
    <property type="match status" value="1"/>
</dbReference>
<evidence type="ECO:0000259" key="20">
    <source>
        <dbReference type="PROSITE" id="PS50011"/>
    </source>
</evidence>
<accession>A0A822YDN3</accession>
<comment type="catalytic activity">
    <reaction evidence="18">
        <text>L-seryl-[protein] + ATP = O-phospho-L-seryl-[protein] + ADP + H(+)</text>
        <dbReference type="Rhea" id="RHEA:17989"/>
        <dbReference type="Rhea" id="RHEA-COMP:9863"/>
        <dbReference type="Rhea" id="RHEA-COMP:11604"/>
        <dbReference type="ChEBI" id="CHEBI:15378"/>
        <dbReference type="ChEBI" id="CHEBI:29999"/>
        <dbReference type="ChEBI" id="CHEBI:30616"/>
        <dbReference type="ChEBI" id="CHEBI:83421"/>
        <dbReference type="ChEBI" id="CHEBI:456216"/>
        <dbReference type="EC" id="2.7.11.1"/>
    </reaction>
</comment>
<dbReference type="AlphaFoldDB" id="A0A822YDN3"/>
<feature type="domain" description="Protein kinase" evidence="20">
    <location>
        <begin position="706"/>
        <end position="977"/>
    </location>
</feature>
<name>A0A822YDN3_NELNU</name>
<dbReference type="GO" id="GO:0016020">
    <property type="term" value="C:membrane"/>
    <property type="evidence" value="ECO:0007669"/>
    <property type="project" value="UniProtKB-SubCell"/>
</dbReference>
<evidence type="ECO:0000256" key="16">
    <source>
        <dbReference type="ARBA" id="ARBA00023180"/>
    </source>
</evidence>
<evidence type="ECO:0000313" key="22">
    <source>
        <dbReference type="Proteomes" id="UP000607653"/>
    </source>
</evidence>
<dbReference type="EMBL" id="DUZY01000003">
    <property type="protein sequence ID" value="DAD32264.1"/>
    <property type="molecule type" value="Genomic_DNA"/>
</dbReference>
<dbReference type="InterPro" id="IPR051716">
    <property type="entry name" value="Plant_RL_S/T_kinase"/>
</dbReference>
<gene>
    <name evidence="21" type="ORF">HUJ06_011115</name>
</gene>
<evidence type="ECO:0000256" key="10">
    <source>
        <dbReference type="ARBA" id="ARBA00022741"/>
    </source>
</evidence>
<keyword evidence="8 19" id="KW-0732">Signal</keyword>
<dbReference type="InterPro" id="IPR055414">
    <property type="entry name" value="LRR_R13L4/SHOC2-like"/>
</dbReference>
<dbReference type="PROSITE" id="PS50011">
    <property type="entry name" value="PROTEIN_KINASE_DOM"/>
    <property type="match status" value="1"/>
</dbReference>
<dbReference type="GO" id="GO:0005524">
    <property type="term" value="F:ATP binding"/>
    <property type="evidence" value="ECO:0007669"/>
    <property type="project" value="UniProtKB-KW"/>
</dbReference>
<organism evidence="21 22">
    <name type="scientific">Nelumbo nucifera</name>
    <name type="common">Sacred lotus</name>
    <dbReference type="NCBI Taxonomy" id="4432"/>
    <lineage>
        <taxon>Eukaryota</taxon>
        <taxon>Viridiplantae</taxon>
        <taxon>Streptophyta</taxon>
        <taxon>Embryophyta</taxon>
        <taxon>Tracheophyta</taxon>
        <taxon>Spermatophyta</taxon>
        <taxon>Magnoliopsida</taxon>
        <taxon>Proteales</taxon>
        <taxon>Nelumbonaceae</taxon>
        <taxon>Nelumbo</taxon>
    </lineage>
</organism>
<keyword evidence="5" id="KW-0433">Leucine-rich repeat</keyword>
<evidence type="ECO:0000256" key="1">
    <source>
        <dbReference type="ARBA" id="ARBA00004479"/>
    </source>
</evidence>
<dbReference type="Proteomes" id="UP000607653">
    <property type="component" value="Unassembled WGS sequence"/>
</dbReference>
<dbReference type="GO" id="GO:0009653">
    <property type="term" value="P:anatomical structure morphogenesis"/>
    <property type="evidence" value="ECO:0007669"/>
    <property type="project" value="UniProtKB-ARBA"/>
</dbReference>
<dbReference type="SUPFAM" id="SSF56112">
    <property type="entry name" value="Protein kinase-like (PK-like)"/>
    <property type="match status" value="1"/>
</dbReference>
<keyword evidence="16" id="KW-0325">Glycoprotein</keyword>
<dbReference type="SMART" id="SM00369">
    <property type="entry name" value="LRR_TYP"/>
    <property type="match status" value="7"/>
</dbReference>
<keyword evidence="22" id="KW-1185">Reference proteome</keyword>
<keyword evidence="12" id="KW-0067">ATP-binding</keyword>
<dbReference type="Gene3D" id="3.80.10.10">
    <property type="entry name" value="Ribonuclease Inhibitor"/>
    <property type="match status" value="5"/>
</dbReference>
<proteinExistence type="predicted"/>
<keyword evidence="6" id="KW-0808">Transferase</keyword>
<dbReference type="InterPro" id="IPR000719">
    <property type="entry name" value="Prot_kinase_dom"/>
</dbReference>
<evidence type="ECO:0000256" key="4">
    <source>
        <dbReference type="ARBA" id="ARBA00022553"/>
    </source>
</evidence>